<dbReference type="OrthoDB" id="9814210at2"/>
<reference evidence="2 3" key="1">
    <citation type="submission" date="2016-10" db="EMBL/GenBank/DDBJ databases">
        <authorList>
            <person name="de Groot N.N."/>
        </authorList>
    </citation>
    <scope>NUCLEOTIDE SEQUENCE [LARGE SCALE GENOMIC DNA]</scope>
    <source>
        <strain evidence="2 3">CGMCC 1.7031</strain>
    </source>
</reference>
<dbReference type="SUPFAM" id="SSF51269">
    <property type="entry name" value="AFP III-like domain"/>
    <property type="match status" value="1"/>
</dbReference>
<gene>
    <name evidence="2" type="ORF">SAMN02927903_01326</name>
</gene>
<dbReference type="InterPro" id="IPR013785">
    <property type="entry name" value="Aldolase_TIM"/>
</dbReference>
<accession>A0A1G5FKX4</accession>
<dbReference type="InterPro" id="IPR013132">
    <property type="entry name" value="PseI/NeuA/B-like_N"/>
</dbReference>
<dbReference type="STRING" id="490189.SAMN02927903_01326"/>
<evidence type="ECO:0000259" key="1">
    <source>
        <dbReference type="PROSITE" id="PS50844"/>
    </source>
</evidence>
<dbReference type="Gene3D" id="3.20.20.70">
    <property type="entry name" value="Aldolase class I"/>
    <property type="match status" value="1"/>
</dbReference>
<protein>
    <submittedName>
        <fullName evidence="2">N-acetylneuraminate synthase</fullName>
    </submittedName>
</protein>
<dbReference type="GO" id="GO:0047444">
    <property type="term" value="F:N-acylneuraminate-9-phosphate synthase activity"/>
    <property type="evidence" value="ECO:0007669"/>
    <property type="project" value="TreeGrafter"/>
</dbReference>
<dbReference type="PANTHER" id="PTHR42966">
    <property type="entry name" value="N-ACETYLNEURAMINATE SYNTHASE"/>
    <property type="match status" value="1"/>
</dbReference>
<dbReference type="PANTHER" id="PTHR42966:SF1">
    <property type="entry name" value="SIALIC ACID SYNTHASE"/>
    <property type="match status" value="1"/>
</dbReference>
<dbReference type="Proteomes" id="UP000199354">
    <property type="component" value="Unassembled WGS sequence"/>
</dbReference>
<dbReference type="EMBL" id="FMVF01000005">
    <property type="protein sequence ID" value="SCY39909.1"/>
    <property type="molecule type" value="Genomic_DNA"/>
</dbReference>
<dbReference type="SUPFAM" id="SSF51569">
    <property type="entry name" value="Aldolase"/>
    <property type="match status" value="1"/>
</dbReference>
<dbReference type="Pfam" id="PF03102">
    <property type="entry name" value="NeuB"/>
    <property type="match status" value="1"/>
</dbReference>
<dbReference type="InterPro" id="IPR036732">
    <property type="entry name" value="AFP_Neu5c_C_sf"/>
</dbReference>
<feature type="domain" description="AFP-like" evidence="1">
    <location>
        <begin position="291"/>
        <end position="348"/>
    </location>
</feature>
<dbReference type="GO" id="GO:0016051">
    <property type="term" value="P:carbohydrate biosynthetic process"/>
    <property type="evidence" value="ECO:0007669"/>
    <property type="project" value="InterPro"/>
</dbReference>
<dbReference type="Gene3D" id="3.90.1210.10">
    <property type="entry name" value="Antifreeze-like/N-acetylneuraminic acid synthase C-terminal domain"/>
    <property type="match status" value="1"/>
</dbReference>
<dbReference type="AlphaFoldDB" id="A0A1G5FKX4"/>
<dbReference type="InterPro" id="IPR057736">
    <property type="entry name" value="SAF_PseI/NeuA/NeuB"/>
</dbReference>
<keyword evidence="3" id="KW-1185">Reference proteome</keyword>
<proteinExistence type="predicted"/>
<dbReference type="CDD" id="cd11615">
    <property type="entry name" value="SAF_NeuB_like"/>
    <property type="match status" value="1"/>
</dbReference>
<name>A0A1G5FKX4_9FLAO</name>
<sequence length="348" mass="38809">MSAFNSIAGRKVELEDTPFVIAEIGQAHEGSLGTAHAYIDALASTGVNAVKFQMHIADAESSIHEPFRVKFSLEDQTRMDYWRRMGFTLDQWKGLKEHCDAVGLEFLCSPFSNLSVDWLEEIGVGRYKIGSGEVNNFLILERIARTQKPVLLSSGMSSYAELDATVSFLRERNVRFSILQCTTAYPTMPEQYGLNMIGALCERYGVPVGYSDHSAKIETCIAATALGASVLEFHVAFDRRQFGPDSMSSLTLTETSQLVDAVRRIGKAMQHPIDKTNNDAFTELKQIFEKSLAINKDLALGHILTFEDLEAKKPKGYGIAASKFKEVIGKTLKFDKKKWDFLNPEDLI</sequence>
<organism evidence="2 3">
    <name type="scientific">Flavobacterium caeni</name>
    <dbReference type="NCBI Taxonomy" id="490189"/>
    <lineage>
        <taxon>Bacteria</taxon>
        <taxon>Pseudomonadati</taxon>
        <taxon>Bacteroidota</taxon>
        <taxon>Flavobacteriia</taxon>
        <taxon>Flavobacteriales</taxon>
        <taxon>Flavobacteriaceae</taxon>
        <taxon>Flavobacterium</taxon>
    </lineage>
</organism>
<dbReference type="InterPro" id="IPR051690">
    <property type="entry name" value="PseI-like"/>
</dbReference>
<dbReference type="RefSeq" id="WP_091141512.1">
    <property type="nucleotide sequence ID" value="NZ_FMVF01000005.1"/>
</dbReference>
<dbReference type="InterPro" id="IPR006190">
    <property type="entry name" value="SAF_AFP_Neu5Ac"/>
</dbReference>
<evidence type="ECO:0000313" key="2">
    <source>
        <dbReference type="EMBL" id="SCY39909.1"/>
    </source>
</evidence>
<evidence type="ECO:0000313" key="3">
    <source>
        <dbReference type="Proteomes" id="UP000199354"/>
    </source>
</evidence>
<dbReference type="PROSITE" id="PS50844">
    <property type="entry name" value="AFP_LIKE"/>
    <property type="match status" value="1"/>
</dbReference>